<organism evidence="1">
    <name type="scientific">marine sediment metagenome</name>
    <dbReference type="NCBI Taxonomy" id="412755"/>
    <lineage>
        <taxon>unclassified sequences</taxon>
        <taxon>metagenomes</taxon>
        <taxon>ecological metagenomes</taxon>
    </lineage>
</organism>
<dbReference type="InterPro" id="IPR015422">
    <property type="entry name" value="PyrdxlP-dep_Trfase_small"/>
</dbReference>
<dbReference type="AlphaFoldDB" id="X1G2L6"/>
<feature type="non-terminal residue" evidence="1">
    <location>
        <position position="55"/>
    </location>
</feature>
<evidence type="ECO:0000313" key="1">
    <source>
        <dbReference type="EMBL" id="GAH51467.1"/>
    </source>
</evidence>
<dbReference type="Gene3D" id="3.90.1150.10">
    <property type="entry name" value="Aspartate Aminotransferase, domain 1"/>
    <property type="match status" value="1"/>
</dbReference>
<protein>
    <recommendedName>
        <fullName evidence="2">8-amino-7-oxononanoate synthase</fullName>
    </recommendedName>
</protein>
<gene>
    <name evidence="1" type="ORF">S03H2_33887</name>
</gene>
<dbReference type="EMBL" id="BARU01020656">
    <property type="protein sequence ID" value="GAH51467.1"/>
    <property type="molecule type" value="Genomic_DNA"/>
</dbReference>
<evidence type="ECO:0008006" key="2">
    <source>
        <dbReference type="Google" id="ProtNLM"/>
    </source>
</evidence>
<reference evidence="1" key="1">
    <citation type="journal article" date="2014" name="Front. Microbiol.">
        <title>High frequency of phylogenetically diverse reductive dehalogenase-homologous genes in deep subseafloor sedimentary metagenomes.</title>
        <authorList>
            <person name="Kawai M."/>
            <person name="Futagami T."/>
            <person name="Toyoda A."/>
            <person name="Takaki Y."/>
            <person name="Nishi S."/>
            <person name="Hori S."/>
            <person name="Arai W."/>
            <person name="Tsubouchi T."/>
            <person name="Morono Y."/>
            <person name="Uchiyama I."/>
            <person name="Ito T."/>
            <person name="Fujiyama A."/>
            <person name="Inagaki F."/>
            <person name="Takami H."/>
        </authorList>
    </citation>
    <scope>NUCLEOTIDE SEQUENCE</scope>
    <source>
        <strain evidence="1">Expedition CK06-06</strain>
    </source>
</reference>
<proteinExistence type="predicted"/>
<name>X1G2L6_9ZZZZ</name>
<accession>X1G2L6</accession>
<sequence length="55" mass="6303">MDLFKKCAFTVEQVKKAQEFGIYPYFTPIESAQDHRVKIDGKEFIMIGSNGYLGL</sequence>
<comment type="caution">
    <text evidence="1">The sequence shown here is derived from an EMBL/GenBank/DDBJ whole genome shotgun (WGS) entry which is preliminary data.</text>
</comment>